<dbReference type="GO" id="GO:0045901">
    <property type="term" value="P:positive regulation of translational elongation"/>
    <property type="evidence" value="ECO:0007669"/>
    <property type="project" value="InterPro"/>
</dbReference>
<dbReference type="GO" id="GO:0043022">
    <property type="term" value="F:ribosome binding"/>
    <property type="evidence" value="ECO:0007669"/>
    <property type="project" value="InterPro"/>
</dbReference>
<sequence>MADGHHDDEHFASAESGAAATFPKQCSALRKNEHVMIKGRPCKLMSIDEGFCSLMDPETCDLKDDLKMPEGELGTQIKEALDKDEGSVLVSVVSACGEEAILGYKISTKD</sequence>
<dbReference type="Gene3D" id="2.40.50.140">
    <property type="entry name" value="Nucleic acid-binding proteins"/>
    <property type="match status" value="1"/>
</dbReference>
<keyword evidence="2" id="KW-0648">Protein biosynthesis</keyword>
<dbReference type="STRING" id="29172.A0A0D8XXD1"/>
<dbReference type="AlphaFoldDB" id="A0A0D8XXD1"/>
<dbReference type="InterPro" id="IPR001884">
    <property type="entry name" value="IF5A-like"/>
</dbReference>
<evidence type="ECO:0000259" key="4">
    <source>
        <dbReference type="SMART" id="SM01376"/>
    </source>
</evidence>
<evidence type="ECO:0000256" key="1">
    <source>
        <dbReference type="ARBA" id="ARBA00006016"/>
    </source>
</evidence>
<dbReference type="GO" id="GO:0003743">
    <property type="term" value="F:translation initiation factor activity"/>
    <property type="evidence" value="ECO:0007669"/>
    <property type="project" value="UniProtKB-KW"/>
</dbReference>
<gene>
    <name evidence="5" type="ORF">DICVIV_06898</name>
</gene>
<dbReference type="FunFam" id="2.40.50.140:FF:000034">
    <property type="entry name" value="Eukaryotic translation initiation factor 5A"/>
    <property type="match status" value="1"/>
</dbReference>
<evidence type="ECO:0000313" key="6">
    <source>
        <dbReference type="Proteomes" id="UP000053766"/>
    </source>
</evidence>
<keyword evidence="6" id="KW-1185">Reference proteome</keyword>
<dbReference type="PANTHER" id="PTHR11673">
    <property type="entry name" value="TRANSLATION INITIATION FACTOR 5A FAMILY MEMBER"/>
    <property type="match status" value="1"/>
</dbReference>
<feature type="domain" description="Translation initiation factor 5A C-terminal" evidence="4">
    <location>
        <begin position="36"/>
        <end position="105"/>
    </location>
</feature>
<proteinExistence type="inferred from homology"/>
<dbReference type="InterPro" id="IPR008991">
    <property type="entry name" value="Translation_prot_SH3-like_sf"/>
</dbReference>
<evidence type="ECO:0000256" key="3">
    <source>
        <dbReference type="ARBA" id="ARBA00023071"/>
    </source>
</evidence>
<keyword evidence="5" id="KW-0238">DNA-binding</keyword>
<dbReference type="OrthoDB" id="9975114at2759"/>
<dbReference type="GO" id="GO:0003746">
    <property type="term" value="F:translation elongation factor activity"/>
    <property type="evidence" value="ECO:0007669"/>
    <property type="project" value="InterPro"/>
</dbReference>
<dbReference type="Proteomes" id="UP000053766">
    <property type="component" value="Unassembled WGS sequence"/>
</dbReference>
<dbReference type="GO" id="GO:0003677">
    <property type="term" value="F:DNA binding"/>
    <property type="evidence" value="ECO:0007669"/>
    <property type="project" value="UniProtKB-KW"/>
</dbReference>
<dbReference type="InterPro" id="IPR020189">
    <property type="entry name" value="IF5A_C"/>
</dbReference>
<dbReference type="PIRSF" id="PIRSF003025">
    <property type="entry name" value="eIF5A"/>
    <property type="match status" value="1"/>
</dbReference>
<protein>
    <submittedName>
        <fullName evidence="5">Eukaryotic initiation factor 5A hypusine, DNA-binding OB fold protein</fullName>
    </submittedName>
</protein>
<dbReference type="InterPro" id="IPR014722">
    <property type="entry name" value="Rib_uL2_dom2"/>
</dbReference>
<dbReference type="SMART" id="SM01376">
    <property type="entry name" value="eIF-5a"/>
    <property type="match status" value="1"/>
</dbReference>
<dbReference type="SUPFAM" id="SSF50104">
    <property type="entry name" value="Translation proteins SH3-like domain"/>
    <property type="match status" value="1"/>
</dbReference>
<reference evidence="6" key="2">
    <citation type="journal article" date="2016" name="Sci. Rep.">
        <title>Dictyocaulus viviparus genome, variome and transcriptome elucidate lungworm biology and support future intervention.</title>
        <authorList>
            <person name="McNulty S.N."/>
            <person name="Strube C."/>
            <person name="Rosa B.A."/>
            <person name="Martin J.C."/>
            <person name="Tyagi R."/>
            <person name="Choi Y.J."/>
            <person name="Wang Q."/>
            <person name="Hallsworth Pepin K."/>
            <person name="Zhang X."/>
            <person name="Ozersky P."/>
            <person name="Wilson R.K."/>
            <person name="Sternberg P.W."/>
            <person name="Gasser R.B."/>
            <person name="Mitreva M."/>
        </authorList>
    </citation>
    <scope>NUCLEOTIDE SEQUENCE [LARGE SCALE GENOMIC DNA]</scope>
    <source>
        <strain evidence="6">HannoverDv2000</strain>
    </source>
</reference>
<name>A0A0D8XXD1_DICVI</name>
<evidence type="ECO:0000313" key="5">
    <source>
        <dbReference type="EMBL" id="KJH47011.1"/>
    </source>
</evidence>
<dbReference type="Pfam" id="PF01287">
    <property type="entry name" value="eIF-5a"/>
    <property type="match status" value="1"/>
</dbReference>
<organism evidence="5 6">
    <name type="scientific">Dictyocaulus viviparus</name>
    <name type="common">Bovine lungworm</name>
    <dbReference type="NCBI Taxonomy" id="29172"/>
    <lineage>
        <taxon>Eukaryota</taxon>
        <taxon>Metazoa</taxon>
        <taxon>Ecdysozoa</taxon>
        <taxon>Nematoda</taxon>
        <taxon>Chromadorea</taxon>
        <taxon>Rhabditida</taxon>
        <taxon>Rhabditina</taxon>
        <taxon>Rhabditomorpha</taxon>
        <taxon>Strongyloidea</taxon>
        <taxon>Metastrongylidae</taxon>
        <taxon>Dictyocaulus</taxon>
    </lineage>
</organism>
<evidence type="ECO:0000256" key="2">
    <source>
        <dbReference type="ARBA" id="ARBA00022917"/>
    </source>
</evidence>
<accession>A0A0D8XXD1</accession>
<dbReference type="GO" id="GO:0045905">
    <property type="term" value="P:positive regulation of translational termination"/>
    <property type="evidence" value="ECO:0007669"/>
    <property type="project" value="InterPro"/>
</dbReference>
<dbReference type="CDD" id="cd04468">
    <property type="entry name" value="S1_eIF5A"/>
    <property type="match status" value="1"/>
</dbReference>
<keyword evidence="5" id="KW-0396">Initiation factor</keyword>
<keyword evidence="3" id="KW-0385">Hypusine</keyword>
<dbReference type="GO" id="GO:0003723">
    <property type="term" value="F:RNA binding"/>
    <property type="evidence" value="ECO:0007669"/>
    <property type="project" value="InterPro"/>
</dbReference>
<reference evidence="5 6" key="1">
    <citation type="submission" date="2013-11" db="EMBL/GenBank/DDBJ databases">
        <title>Draft genome of the bovine lungworm Dictyocaulus viviparus.</title>
        <authorList>
            <person name="Mitreva M."/>
        </authorList>
    </citation>
    <scope>NUCLEOTIDE SEQUENCE [LARGE SCALE GENOMIC DNA]</scope>
    <source>
        <strain evidence="5 6">HannoverDv2000</strain>
    </source>
</reference>
<comment type="similarity">
    <text evidence="1">Belongs to the eIF-5A family.</text>
</comment>
<dbReference type="EMBL" id="KN716324">
    <property type="protein sequence ID" value="KJH47011.1"/>
    <property type="molecule type" value="Genomic_DNA"/>
</dbReference>
<dbReference type="InterPro" id="IPR012340">
    <property type="entry name" value="NA-bd_OB-fold"/>
</dbReference>
<dbReference type="SUPFAM" id="SSF50249">
    <property type="entry name" value="Nucleic acid-binding proteins"/>
    <property type="match status" value="1"/>
</dbReference>
<dbReference type="Gene3D" id="2.30.30.30">
    <property type="match status" value="1"/>
</dbReference>